<evidence type="ECO:0000313" key="4">
    <source>
        <dbReference type="Proteomes" id="UP001317259"/>
    </source>
</evidence>
<dbReference type="Gene3D" id="3.30.160.100">
    <property type="entry name" value="Ribosome hibernation promotion factor-like"/>
    <property type="match status" value="1"/>
</dbReference>
<dbReference type="Proteomes" id="UP001317259">
    <property type="component" value="Unassembled WGS sequence"/>
</dbReference>
<evidence type="ECO:0000256" key="1">
    <source>
        <dbReference type="SAM" id="MobiDB-lite"/>
    </source>
</evidence>
<dbReference type="InterPro" id="IPR036567">
    <property type="entry name" value="RHF-like"/>
</dbReference>
<dbReference type="InterPro" id="IPR038416">
    <property type="entry name" value="Ribosom_S30AE_C_sf"/>
</dbReference>
<dbReference type="PANTHER" id="PTHR33231">
    <property type="entry name" value="30S RIBOSOMAL PROTEIN"/>
    <property type="match status" value="1"/>
</dbReference>
<dbReference type="Gene3D" id="3.30.505.50">
    <property type="entry name" value="Sigma 54 modulation/S30EA ribosomal protein, C-terminal domain"/>
    <property type="match status" value="2"/>
</dbReference>
<evidence type="ECO:0000313" key="3">
    <source>
        <dbReference type="EMBL" id="MCK2220280.1"/>
    </source>
</evidence>
<keyword evidence="4" id="KW-1185">Reference proteome</keyword>
<dbReference type="RefSeq" id="WP_242382238.1">
    <property type="nucleotide sequence ID" value="NZ_JAKRKC020000002.1"/>
</dbReference>
<dbReference type="SUPFAM" id="SSF69754">
    <property type="entry name" value="Ribosome binding protein Y (YfiA homologue)"/>
    <property type="match status" value="1"/>
</dbReference>
<name>A0ABT0G6P2_9ACTN</name>
<protein>
    <submittedName>
        <fullName evidence="3">Sigma 54 modulation/S30EA ribosomal C-terminal domain-containing protein</fullName>
    </submittedName>
</protein>
<dbReference type="Pfam" id="PF16321">
    <property type="entry name" value="Ribosom_S30AE_C"/>
    <property type="match status" value="2"/>
</dbReference>
<evidence type="ECO:0000259" key="2">
    <source>
        <dbReference type="Pfam" id="PF16321"/>
    </source>
</evidence>
<reference evidence="3 4" key="1">
    <citation type="submission" date="2022-04" db="EMBL/GenBank/DDBJ databases">
        <title>Genome draft of Actinomadura sp. ATCC 31491.</title>
        <authorList>
            <person name="Shi X."/>
            <person name="Du Y."/>
        </authorList>
    </citation>
    <scope>NUCLEOTIDE SEQUENCE [LARGE SCALE GENOMIC DNA]</scope>
    <source>
        <strain evidence="3 4">ATCC 31491</strain>
    </source>
</reference>
<gene>
    <name evidence="3" type="ORF">MF672_041745</name>
</gene>
<feature type="region of interest" description="Disordered" evidence="1">
    <location>
        <begin position="111"/>
        <end position="142"/>
    </location>
</feature>
<proteinExistence type="predicted"/>
<dbReference type="PANTHER" id="PTHR33231:SF1">
    <property type="entry name" value="30S RIBOSOMAL PROTEIN"/>
    <property type="match status" value="1"/>
</dbReference>
<accession>A0ABT0G6P2</accession>
<feature type="domain" description="Sigma 54 modulation/S30EA ribosomal protein C-terminal" evidence="2">
    <location>
        <begin position="222"/>
        <end position="266"/>
    </location>
</feature>
<dbReference type="InterPro" id="IPR050574">
    <property type="entry name" value="HPF/YfiA_ribosome-assoc"/>
</dbReference>
<dbReference type="InterPro" id="IPR032528">
    <property type="entry name" value="Ribosom_S30AE_C"/>
</dbReference>
<feature type="compositionally biased region" description="Low complexity" evidence="1">
    <location>
        <begin position="132"/>
        <end position="142"/>
    </location>
</feature>
<organism evidence="3 4">
    <name type="scientific">Actinomadura luzonensis</name>
    <dbReference type="NCBI Taxonomy" id="2805427"/>
    <lineage>
        <taxon>Bacteria</taxon>
        <taxon>Bacillati</taxon>
        <taxon>Actinomycetota</taxon>
        <taxon>Actinomycetes</taxon>
        <taxon>Streptosporangiales</taxon>
        <taxon>Thermomonosporaceae</taxon>
        <taxon>Actinomadura</taxon>
    </lineage>
</organism>
<feature type="domain" description="Sigma 54 modulation/S30EA ribosomal protein C-terminal" evidence="2">
    <location>
        <begin position="149"/>
        <end position="202"/>
    </location>
</feature>
<sequence>MTRRHPPTPLEPADVRVKTRGTIRGDDVEHARLTVAALTRLAHGPVLDARVKLTAGPGAGPGGERPCTAQANLDVNGRPVRAQAVAASAHQAIHLLHDRLRVRLRRDARGWENPRGHVPGAPGAPGDREWQRGGAPRRPLPYAARPIGERRVVRHKTYALNKLDPDEAAAEMERLDYDFHLFTEATTGVDSFLRRAGGGYRLAQVTPRLTAAPEPITLSPAPAPRLTAEEAVARLEATGLPFVFFANAGTGRGHVLYHRYDGDYGLLAAAG</sequence>
<comment type="caution">
    <text evidence="3">The sequence shown here is derived from an EMBL/GenBank/DDBJ whole genome shotgun (WGS) entry which is preliminary data.</text>
</comment>
<dbReference type="EMBL" id="JAKRKC020000002">
    <property type="protein sequence ID" value="MCK2220280.1"/>
    <property type="molecule type" value="Genomic_DNA"/>
</dbReference>